<evidence type="ECO:0000313" key="2">
    <source>
        <dbReference type="Proteomes" id="UP000224460"/>
    </source>
</evidence>
<accession>A0AC61DCY0</accession>
<dbReference type="Proteomes" id="UP000224460">
    <property type="component" value="Unassembled WGS sequence"/>
</dbReference>
<gene>
    <name evidence="1" type="primary">deoA</name>
    <name evidence="1" type="ORF">CS063_07385</name>
</gene>
<dbReference type="EC" id="2.4.2.4" evidence="1"/>
<sequence length="434" mass="46409">MRMYDIIEDKKRGRTLSKEAIDFVIKGYTDGSIPDYQMSALLMAIYCKGMNSEETAQLTLAMARSGQMMDLSSIEGIKVDKHSTGGVGDKTTIVLGPLVAAAGVKVAKMSGRGLGHTGGTIDKLESIPDFHVELSMEAFVENVNTHGMAVIAQSGEFAPADKKLYALRDVTATVDNVSLIASSIMSKKIAAGAQAIVLDVKCGSGAFMKTAEAATELAETMVAIGNNVGRKTVGIVSDMSQPLGFAVGNALEVIEAFETLKGKGPQDLTELTIHLASNMLYLAKIADTVQTARERVKEVIANGEAILKLKEWIASQGGDPSVVEDYSLLPHSAQTQEVTLEKKGYVSAIDTEKIGKVALLLGAGRETKESTIDLAVGLIIHKKIGDYVAPDDPIATLYHSSASRLQDAVQMLQEAYSLSETEVEKPTLIYKMIY</sequence>
<dbReference type="EMBL" id="PEDL01000005">
    <property type="protein sequence ID" value="PHV71144.1"/>
    <property type="molecule type" value="Genomic_DNA"/>
</dbReference>
<evidence type="ECO:0000313" key="1">
    <source>
        <dbReference type="EMBL" id="PHV71144.1"/>
    </source>
</evidence>
<protein>
    <submittedName>
        <fullName evidence="1">Pyrimidine-nucleoside phosphorylase</fullName>
        <ecNumber evidence="1">2.4.2.4</ecNumber>
    </submittedName>
</protein>
<comment type="caution">
    <text evidence="1">The sequence shown here is derived from an EMBL/GenBank/DDBJ whole genome shotgun (WGS) entry which is preliminary data.</text>
</comment>
<organism evidence="1 2">
    <name type="scientific">Sporanaerobium hydrogeniformans</name>
    <dbReference type="NCBI Taxonomy" id="3072179"/>
    <lineage>
        <taxon>Bacteria</taxon>
        <taxon>Bacillati</taxon>
        <taxon>Bacillota</taxon>
        <taxon>Clostridia</taxon>
        <taxon>Lachnospirales</taxon>
        <taxon>Lachnospiraceae</taxon>
        <taxon>Sporanaerobium</taxon>
    </lineage>
</organism>
<keyword evidence="1" id="KW-0328">Glycosyltransferase</keyword>
<keyword evidence="1" id="KW-0808">Transferase</keyword>
<keyword evidence="2" id="KW-1185">Reference proteome</keyword>
<name>A0AC61DCY0_9FIRM</name>
<proteinExistence type="predicted"/>
<reference evidence="1" key="1">
    <citation type="submission" date="2017-10" db="EMBL/GenBank/DDBJ databases">
        <title>Genome sequence of cellulolytic Lachnospiraceae bacterium XHS1971 isolated from hotspring sediment.</title>
        <authorList>
            <person name="Vasudevan G."/>
            <person name="Joshi A.J."/>
            <person name="Hivarkar S."/>
            <person name="Lanjekar V.B."/>
            <person name="Dhakephalkar P.K."/>
            <person name="Dagar S."/>
        </authorList>
    </citation>
    <scope>NUCLEOTIDE SEQUENCE</scope>
    <source>
        <strain evidence="1">XHS1971</strain>
    </source>
</reference>